<protein>
    <submittedName>
        <fullName evidence="1">Uncharacterized protein</fullName>
    </submittedName>
</protein>
<comment type="caution">
    <text evidence="1">The sequence shown here is derived from an EMBL/GenBank/DDBJ whole genome shotgun (WGS) entry which is preliminary data.</text>
</comment>
<sequence length="103" mass="11929">MTKSLIFSSVLGAVLMVLMAAKPGGRVTYPRRWIPMWEGKREAIMIHTDNIVTVEPIFTSGQRRLDKLKNSEALHLEIILADGRKLEIFEPFDEFMERIRRSQ</sequence>
<accession>A0A350NZZ0</accession>
<gene>
    <name evidence="1" type="ORF">DCW74_02600</name>
</gene>
<name>A0A350NZZ0_9ALTE</name>
<evidence type="ECO:0000313" key="1">
    <source>
        <dbReference type="EMBL" id="HAW74607.1"/>
    </source>
</evidence>
<dbReference type="AlphaFoldDB" id="A0A350NZZ0"/>
<evidence type="ECO:0000313" key="2">
    <source>
        <dbReference type="Proteomes" id="UP000263517"/>
    </source>
</evidence>
<proteinExistence type="predicted"/>
<reference evidence="1 2" key="1">
    <citation type="journal article" date="2018" name="Nat. Biotechnol.">
        <title>A standardized bacterial taxonomy based on genome phylogeny substantially revises the tree of life.</title>
        <authorList>
            <person name="Parks D.H."/>
            <person name="Chuvochina M."/>
            <person name="Waite D.W."/>
            <person name="Rinke C."/>
            <person name="Skarshewski A."/>
            <person name="Chaumeil P.A."/>
            <person name="Hugenholtz P."/>
        </authorList>
    </citation>
    <scope>NUCLEOTIDE SEQUENCE [LARGE SCALE GENOMIC DNA]</scope>
    <source>
        <strain evidence="1">UBA11978</strain>
    </source>
</reference>
<dbReference type="EMBL" id="DNAN01000090">
    <property type="protein sequence ID" value="HAW74607.1"/>
    <property type="molecule type" value="Genomic_DNA"/>
</dbReference>
<organism evidence="1 2">
    <name type="scientific">Alteromonas australica</name>
    <dbReference type="NCBI Taxonomy" id="589873"/>
    <lineage>
        <taxon>Bacteria</taxon>
        <taxon>Pseudomonadati</taxon>
        <taxon>Pseudomonadota</taxon>
        <taxon>Gammaproteobacteria</taxon>
        <taxon>Alteromonadales</taxon>
        <taxon>Alteromonadaceae</taxon>
        <taxon>Alteromonas/Salinimonas group</taxon>
        <taxon>Alteromonas</taxon>
    </lineage>
</organism>
<dbReference type="Proteomes" id="UP000263517">
    <property type="component" value="Unassembled WGS sequence"/>
</dbReference>